<organism evidence="3 4">
    <name type="scientific">Dendroctonus ponderosae</name>
    <name type="common">Mountain pine beetle</name>
    <dbReference type="NCBI Taxonomy" id="77166"/>
    <lineage>
        <taxon>Eukaryota</taxon>
        <taxon>Metazoa</taxon>
        <taxon>Ecdysozoa</taxon>
        <taxon>Arthropoda</taxon>
        <taxon>Hexapoda</taxon>
        <taxon>Insecta</taxon>
        <taxon>Pterygota</taxon>
        <taxon>Neoptera</taxon>
        <taxon>Endopterygota</taxon>
        <taxon>Coleoptera</taxon>
        <taxon>Polyphaga</taxon>
        <taxon>Cucujiformia</taxon>
        <taxon>Curculionidae</taxon>
        <taxon>Scolytinae</taxon>
        <taxon>Dendroctonus</taxon>
    </lineage>
</organism>
<dbReference type="SUPFAM" id="SSF53649">
    <property type="entry name" value="Alkaline phosphatase-like"/>
    <property type="match status" value="1"/>
</dbReference>
<dbReference type="Pfam" id="PF01683">
    <property type="entry name" value="EB"/>
    <property type="match status" value="1"/>
</dbReference>
<dbReference type="PANTHER" id="PTHR10974">
    <property type="entry name" value="FI08016P-RELATED"/>
    <property type="match status" value="1"/>
</dbReference>
<name>U4UCX4_DENPD</name>
<evidence type="ECO:0000313" key="4">
    <source>
        <dbReference type="Proteomes" id="UP000030742"/>
    </source>
</evidence>
<dbReference type="Proteomes" id="UP000030742">
    <property type="component" value="Unassembled WGS sequence"/>
</dbReference>
<dbReference type="STRING" id="77166.U4UCX4"/>
<dbReference type="InterPro" id="IPR017850">
    <property type="entry name" value="Alkaline_phosphatase_core_sf"/>
</dbReference>
<gene>
    <name evidence="2" type="ORF">D910_01775</name>
    <name evidence="3" type="ORF">D910_05822</name>
</gene>
<reference evidence="3 4" key="1">
    <citation type="journal article" date="2013" name="Genome Biol.">
        <title>Draft genome of the mountain pine beetle, Dendroctonus ponderosae Hopkins, a major forest pest.</title>
        <authorList>
            <person name="Keeling C.I."/>
            <person name="Yuen M.M."/>
            <person name="Liao N.Y."/>
            <person name="Docking T.R."/>
            <person name="Chan S.K."/>
            <person name="Taylor G.A."/>
            <person name="Palmquist D.L."/>
            <person name="Jackman S.D."/>
            <person name="Nguyen A."/>
            <person name="Li M."/>
            <person name="Henderson H."/>
            <person name="Janes J.K."/>
            <person name="Zhao Y."/>
            <person name="Pandoh P."/>
            <person name="Moore R."/>
            <person name="Sperling F.A."/>
            <person name="Huber D.P."/>
            <person name="Birol I."/>
            <person name="Jones S.J."/>
            <person name="Bohlmann J."/>
        </authorList>
    </citation>
    <scope>NUCLEOTIDE SEQUENCE</scope>
</reference>
<sequence length="839" mass="95016">MNFDSMADQYVETTVWASRWELNAMEIGNVENTSSVPFVTKDDVPANHSMQELIKARACPTLLGYECQVPEQCSLKVANSSCLDGVCRCIDGFLQFRKHTCLGPARPGNVCYSNAHCRLWTADSHCDFLIPNLFGRCQCNAPFKQVSTSPASPFTTAGIRKRFETSSEAISLGLPCVTDLQCRAADPSSKCIEGVCDCIMQGNETTACSARNTGCIPGTFQAIGSSYAMEERIARMVRMKTAGRINAPMSPSGVGILESVYRKRIDAMECVKMKPTATFWARTNALQTPSSAAMENACRSMNFAMPLLVAEEEPEDVFEDIAHYGVETEDAGRLLLLALAGMVVEMAQMKAIVPFVVRRFLINNNQCKIPDLPVFSSEIRFTHYNRIECSRFQSLFSYTTTHAGRSWLRLRREEADEQFGTSDIHCCYSYLHRSGFEEYPDVGVVASYCTHFYNSVELKHHLVKVTCKALNSSFGQQQFYPVYENVHQVITVSEEVGEKTQKLIQNSTTKPISVLMIVIDSLSRLNFHRTMNLTKEFIRNNGFYEFTGYNKVADNTFPNAMALLTGFNNKDSMEICKPKELDGLINCPFIWKQFRELGFVTAYAEDWSQIATFNYLKKGFKEQPTDYYFKPYMDALILLETQYQDTMPFCAGPESQGNRIMNLAYDFAQAFKHLPSFGLFWMNSFSYNYIATPTTMDLDVKMFFQNLKSSGILDETIVVLLSDHGIRFGDMIYTRQGFYELRLPMNYISVPGWFKQQFPVEFANFRANSEKLTSTYDFYMTLQHVLQLSGVNHTMTPAKACLQCRSFFEKIPDERSCAEAGIPDIWCTCNANFTENSTE</sequence>
<feature type="domain" description="EB" evidence="1">
    <location>
        <begin position="62"/>
        <end position="101"/>
    </location>
</feature>
<dbReference type="EMBL" id="KB632063">
    <property type="protein sequence ID" value="ERL88436.1"/>
    <property type="molecule type" value="Genomic_DNA"/>
</dbReference>
<evidence type="ECO:0000313" key="2">
    <source>
        <dbReference type="EMBL" id="ERL84350.1"/>
    </source>
</evidence>
<dbReference type="OrthoDB" id="9991628at2759"/>
<evidence type="ECO:0000259" key="1">
    <source>
        <dbReference type="Pfam" id="PF01683"/>
    </source>
</evidence>
<dbReference type="InterPro" id="IPR006149">
    <property type="entry name" value="EB_dom"/>
</dbReference>
<dbReference type="EMBL" id="KB631537">
    <property type="protein sequence ID" value="ERL84350.1"/>
    <property type="molecule type" value="Genomic_DNA"/>
</dbReference>
<dbReference type="FunFam" id="3.40.720.10:FF:000017">
    <property type="entry name" value="Predicted protein"/>
    <property type="match status" value="1"/>
</dbReference>
<protein>
    <recommendedName>
        <fullName evidence="1">EB domain-containing protein</fullName>
    </recommendedName>
</protein>
<dbReference type="CDD" id="cd16021">
    <property type="entry name" value="ALP_like"/>
    <property type="match status" value="1"/>
</dbReference>
<accession>U4UCX4</accession>
<dbReference type="Pfam" id="PF02995">
    <property type="entry name" value="DUF229"/>
    <property type="match status" value="1"/>
</dbReference>
<dbReference type="InterPro" id="IPR004245">
    <property type="entry name" value="DUF229"/>
</dbReference>
<dbReference type="PANTHER" id="PTHR10974:SF9">
    <property type="entry name" value="DUF229 DOMAIN CONTAINING PROTEIN-RELATED"/>
    <property type="match status" value="1"/>
</dbReference>
<evidence type="ECO:0000313" key="3">
    <source>
        <dbReference type="EMBL" id="ERL88436.1"/>
    </source>
</evidence>
<proteinExistence type="predicted"/>
<dbReference type="AlphaFoldDB" id="U4UCX4"/>
<dbReference type="Gene3D" id="3.40.720.10">
    <property type="entry name" value="Alkaline Phosphatase, subunit A"/>
    <property type="match status" value="1"/>
</dbReference>
<dbReference type="GO" id="GO:0005615">
    <property type="term" value="C:extracellular space"/>
    <property type="evidence" value="ECO:0007669"/>
    <property type="project" value="TreeGrafter"/>
</dbReference>